<dbReference type="PANTHER" id="PTHR45721">
    <property type="entry name" value="LAMIN DM0-RELATED"/>
    <property type="match status" value="1"/>
</dbReference>
<feature type="compositionally biased region" description="Low complexity" evidence="6">
    <location>
        <begin position="680"/>
        <end position="690"/>
    </location>
</feature>
<dbReference type="Proteomes" id="UP000050795">
    <property type="component" value="Unassembled WGS sequence"/>
</dbReference>
<feature type="coiled-coil region" evidence="5">
    <location>
        <begin position="299"/>
        <end position="333"/>
    </location>
</feature>
<dbReference type="AlphaFoldDB" id="A0AA85KLY2"/>
<dbReference type="WBParaSite" id="TREG1_98030.1">
    <property type="protein sequence ID" value="TREG1_98030.1"/>
    <property type="gene ID" value="TREG1_98030"/>
</dbReference>
<dbReference type="SMART" id="SM01391">
    <property type="entry name" value="Filament"/>
    <property type="match status" value="1"/>
</dbReference>
<feature type="coiled-coil region" evidence="5">
    <location>
        <begin position="109"/>
        <end position="157"/>
    </location>
</feature>
<dbReference type="GO" id="GO:0051664">
    <property type="term" value="P:nuclear pore localization"/>
    <property type="evidence" value="ECO:0007669"/>
    <property type="project" value="TreeGrafter"/>
</dbReference>
<evidence type="ECO:0000256" key="2">
    <source>
        <dbReference type="ARBA" id="ARBA00022754"/>
    </source>
</evidence>
<evidence type="ECO:0000313" key="8">
    <source>
        <dbReference type="Proteomes" id="UP000050795"/>
    </source>
</evidence>
<dbReference type="GO" id="GO:0005882">
    <property type="term" value="C:intermediate filament"/>
    <property type="evidence" value="ECO:0007669"/>
    <property type="project" value="UniProtKB-KW"/>
</dbReference>
<evidence type="ECO:0000256" key="5">
    <source>
        <dbReference type="SAM" id="Coils"/>
    </source>
</evidence>
<accession>A0AA85KLY2</accession>
<dbReference type="SUPFAM" id="SSF64593">
    <property type="entry name" value="Intermediate filament protein, coiled coil region"/>
    <property type="match status" value="1"/>
</dbReference>
<feature type="compositionally biased region" description="Polar residues" evidence="6">
    <location>
        <begin position="19"/>
        <end position="30"/>
    </location>
</feature>
<dbReference type="Pfam" id="PF00038">
    <property type="entry name" value="Filament"/>
    <property type="match status" value="1"/>
</dbReference>
<feature type="region of interest" description="Disordered" evidence="6">
    <location>
        <begin position="404"/>
        <end position="423"/>
    </location>
</feature>
<evidence type="ECO:0000256" key="1">
    <source>
        <dbReference type="ARBA" id="ARBA00004123"/>
    </source>
</evidence>
<organism evidence="8 9">
    <name type="scientific">Trichobilharzia regenti</name>
    <name type="common">Nasal bird schistosome</name>
    <dbReference type="NCBI Taxonomy" id="157069"/>
    <lineage>
        <taxon>Eukaryota</taxon>
        <taxon>Metazoa</taxon>
        <taxon>Spiralia</taxon>
        <taxon>Lophotrochozoa</taxon>
        <taxon>Platyhelminthes</taxon>
        <taxon>Trematoda</taxon>
        <taxon>Digenea</taxon>
        <taxon>Strigeidida</taxon>
        <taxon>Schistosomatoidea</taxon>
        <taxon>Schistosomatidae</taxon>
        <taxon>Trichobilharzia</taxon>
    </lineage>
</organism>
<name>A0AA85KLY2_TRIRE</name>
<keyword evidence="3 5" id="KW-0175">Coiled coil</keyword>
<keyword evidence="8" id="KW-1185">Reference proteome</keyword>
<dbReference type="GO" id="GO:0090435">
    <property type="term" value="P:protein localization to nuclear envelope"/>
    <property type="evidence" value="ECO:0007669"/>
    <property type="project" value="TreeGrafter"/>
</dbReference>
<protein>
    <recommendedName>
        <fullName evidence="7">IF rod domain-containing protein</fullName>
    </recommendedName>
</protein>
<dbReference type="PANTHER" id="PTHR45721:SF11">
    <property type="entry name" value="LAMIN DM0-RELATED"/>
    <property type="match status" value="1"/>
</dbReference>
<feature type="domain" description="IF rod" evidence="7">
    <location>
        <begin position="41"/>
        <end position="386"/>
    </location>
</feature>
<dbReference type="Gene3D" id="1.20.5.170">
    <property type="match status" value="1"/>
</dbReference>
<feature type="compositionally biased region" description="Low complexity" evidence="6">
    <location>
        <begin position="721"/>
        <end position="730"/>
    </location>
</feature>
<dbReference type="GO" id="GO:0005200">
    <property type="term" value="F:structural constituent of cytoskeleton"/>
    <property type="evidence" value="ECO:0007669"/>
    <property type="project" value="TreeGrafter"/>
</dbReference>
<feature type="region of interest" description="Disordered" evidence="6">
    <location>
        <begin position="1"/>
        <end position="30"/>
    </location>
</feature>
<reference evidence="8" key="1">
    <citation type="submission" date="2022-06" db="EMBL/GenBank/DDBJ databases">
        <authorList>
            <person name="Berger JAMES D."/>
            <person name="Berger JAMES D."/>
        </authorList>
    </citation>
    <scope>NUCLEOTIDE SEQUENCE [LARGE SCALE GENOMIC DNA]</scope>
</reference>
<reference evidence="9" key="2">
    <citation type="submission" date="2023-11" db="UniProtKB">
        <authorList>
            <consortium name="WormBaseParasite"/>
        </authorList>
    </citation>
    <scope>IDENTIFICATION</scope>
</reference>
<evidence type="ECO:0000259" key="7">
    <source>
        <dbReference type="SMART" id="SM01391"/>
    </source>
</evidence>
<proteinExistence type="predicted"/>
<dbReference type="SUPFAM" id="SSF74853">
    <property type="entry name" value="Lamin A/C globular tail domain"/>
    <property type="match status" value="1"/>
</dbReference>
<dbReference type="GO" id="GO:0007097">
    <property type="term" value="P:nuclear migration"/>
    <property type="evidence" value="ECO:0007669"/>
    <property type="project" value="TreeGrafter"/>
</dbReference>
<evidence type="ECO:0000256" key="3">
    <source>
        <dbReference type="ARBA" id="ARBA00023054"/>
    </source>
</evidence>
<dbReference type="InterPro" id="IPR036415">
    <property type="entry name" value="Lamin_tail_dom_sf"/>
</dbReference>
<dbReference type="GO" id="GO:0006998">
    <property type="term" value="P:nuclear envelope organization"/>
    <property type="evidence" value="ECO:0007669"/>
    <property type="project" value="TreeGrafter"/>
</dbReference>
<dbReference type="GO" id="GO:0005652">
    <property type="term" value="C:nuclear lamina"/>
    <property type="evidence" value="ECO:0007669"/>
    <property type="project" value="TreeGrafter"/>
</dbReference>
<evidence type="ECO:0000313" key="9">
    <source>
        <dbReference type="WBParaSite" id="TREG1_98030.1"/>
    </source>
</evidence>
<comment type="subcellular location">
    <subcellularLocation>
        <location evidence="1">Nucleus</location>
    </subcellularLocation>
</comment>
<dbReference type="Gene3D" id="2.60.40.1260">
    <property type="entry name" value="Lamin Tail domain"/>
    <property type="match status" value="1"/>
</dbReference>
<sequence>MAKPRKSMMKRPIPEGESSDTSMESKPQKTSLNSLMISRLEEKEELQHLNDRLANYIEYLHKSIFGKELRSHVDLLTESLKDKLNDYTKGFANEVELLRQNLNRTAWDLANSKSQLNKATSELEETVKQLKHSKSKENELTNEVISLTNQLSQLQSQLADCIHCKTDYDSLIKQHKILKTQLENETLLHTDTKNQLITALEQLEFKDQLLDKERNIWNSESIQLHLTSVIKGAEANYNDRLQELLYELRSQMEAQYDDAKKKIEEGLKANLDAEKLRTSSLEKDLINKLNECQRLSLLVSSHTTELSGCRNELEAARKEIQNLEWKLRVSEDKLNGVASHHRSEIERLLGLLADKSTECAELAGIKIQLDAEIAMYRKLLESEESRLHISPDVKMTGVPIVRTSISSSTTKRSRDKRTSSVLVDQQPSPPIVKKLHDVDLDVVVDLSKSDLTPSRHQRLTSTPLFRVPYSPHAATADGDDDLSITQETLHSKHTSHLKTKTVIWPTESKLKLDKTGLSTSSSSLIGNSVRITCHSDGPIHFASADPGDGLLRVYNASEKVINLSNWRLYAGPTRDGSSDFAQLYTFPDCQILQPHAELQVFLCWAAEPSQVSSAKRACRDVAATLHLITPISVWNQYNSVIALQDSLGSVRATCEMQPCGEKFSKKTTAVSDSLKDDSSVDVSDNESSSSDYHDSLTVQPEHHQGESVKRVTTSETKRILSSARSSSSSSKGAHFDLPQRVSMVHFRNNIWSNESHSSTNRRNSFTCELL</sequence>
<feature type="region of interest" description="Disordered" evidence="6">
    <location>
        <begin position="674"/>
        <end position="734"/>
    </location>
</feature>
<dbReference type="InterPro" id="IPR039008">
    <property type="entry name" value="IF_rod_dom"/>
</dbReference>
<dbReference type="GO" id="GO:0031507">
    <property type="term" value="P:heterochromatin formation"/>
    <property type="evidence" value="ECO:0007669"/>
    <property type="project" value="TreeGrafter"/>
</dbReference>
<keyword evidence="4" id="KW-0539">Nucleus</keyword>
<keyword evidence="2" id="KW-0403">Intermediate filament</keyword>
<evidence type="ECO:0000256" key="4">
    <source>
        <dbReference type="ARBA" id="ARBA00023242"/>
    </source>
</evidence>
<evidence type="ECO:0000256" key="6">
    <source>
        <dbReference type="SAM" id="MobiDB-lite"/>
    </source>
</evidence>
<feature type="compositionally biased region" description="Basic and acidic residues" evidence="6">
    <location>
        <begin position="700"/>
        <end position="709"/>
    </location>
</feature>